<proteinExistence type="predicted"/>
<keyword evidence="2" id="KW-1185">Reference proteome</keyword>
<evidence type="ECO:0000313" key="2">
    <source>
        <dbReference type="Proteomes" id="UP001269144"/>
    </source>
</evidence>
<gene>
    <name evidence="1" type="ORF">RGQ15_00550</name>
</gene>
<evidence type="ECO:0000313" key="1">
    <source>
        <dbReference type="EMBL" id="MDS9466066.1"/>
    </source>
</evidence>
<protein>
    <submittedName>
        <fullName evidence="1">Uncharacterized protein</fullName>
    </submittedName>
</protein>
<dbReference type="RefSeq" id="WP_311158259.1">
    <property type="nucleotide sequence ID" value="NZ_JAVQLW010000001.1"/>
</dbReference>
<dbReference type="Proteomes" id="UP001269144">
    <property type="component" value="Unassembled WGS sequence"/>
</dbReference>
<comment type="caution">
    <text evidence="1">The sequence shown here is derived from an EMBL/GenBank/DDBJ whole genome shotgun (WGS) entry which is preliminary data.</text>
</comment>
<accession>A0ABU2HM11</accession>
<dbReference type="EMBL" id="JAVQLW010000001">
    <property type="protein sequence ID" value="MDS9466066.1"/>
    <property type="molecule type" value="Genomic_DNA"/>
</dbReference>
<name>A0ABU2HM11_9RHOB</name>
<reference evidence="2" key="1">
    <citation type="submission" date="2023-07" db="EMBL/GenBank/DDBJ databases">
        <title>Paracoccus sp. MBLB3053 whole genome sequence.</title>
        <authorList>
            <person name="Hwang C.Y."/>
            <person name="Cho E.-S."/>
            <person name="Seo M.-J."/>
        </authorList>
    </citation>
    <scope>NUCLEOTIDE SEQUENCE [LARGE SCALE GENOMIC DNA]</scope>
    <source>
        <strain evidence="2">MBLB3053</strain>
    </source>
</reference>
<organism evidence="1 2">
    <name type="scientific">Paracoccus aurantius</name>
    <dbReference type="NCBI Taxonomy" id="3073814"/>
    <lineage>
        <taxon>Bacteria</taxon>
        <taxon>Pseudomonadati</taxon>
        <taxon>Pseudomonadota</taxon>
        <taxon>Alphaproteobacteria</taxon>
        <taxon>Rhodobacterales</taxon>
        <taxon>Paracoccaceae</taxon>
        <taxon>Paracoccus</taxon>
    </lineage>
</organism>
<sequence>MTALDLAREVRAAIESFHPEQAENAMGNLAKALADTSVAAEDRIAIIREFEAIRTLAAASCEGLARARQEIEGLLRISREFACYDKSGHMESNPVKTQKIMRF</sequence>